<evidence type="ECO:0000256" key="3">
    <source>
        <dbReference type="ARBA" id="ARBA00022692"/>
    </source>
</evidence>
<evidence type="ECO:0000256" key="5">
    <source>
        <dbReference type="ARBA" id="ARBA00023136"/>
    </source>
</evidence>
<sequence length="281" mass="30152">MYPLLFIEGVLSFVSPCILPLLPIYLAYLAGDGLSGTKQTVINTLGFIAGFSTIFIALGATSTALGRALQSHRGSLTQVGGIFIILLGLYYLGQNNVKILEARQKISESLKTFLGNAWRRPRQQNNLAAADADGTAAPSVASAQLAAGTAASETKTGASFRQTVSRKAANGELHFFSSFVFGFAFCAGWTPCLFTWLASALALSANSSTAWQGGFMLAVFSLGLGLPFLLFAIFLQKLKTALQFIRRNLNKIQVIAGILLVIIGFSMWLGVFNTYLGWFNP</sequence>
<evidence type="ECO:0000256" key="4">
    <source>
        <dbReference type="ARBA" id="ARBA00022989"/>
    </source>
</evidence>
<reference evidence="10" key="1">
    <citation type="submission" date="2009-12" db="EMBL/GenBank/DDBJ databases">
        <title>Sequence of Clostridiales genomosp. BVAB3 str. UPII9-5.</title>
        <authorList>
            <person name="Madupu R."/>
            <person name="Durkin A.S."/>
            <person name="Torralba M."/>
            <person name="Methe B."/>
            <person name="Sutton G.G."/>
            <person name="Strausberg R.L."/>
            <person name="Nelson K.E."/>
        </authorList>
    </citation>
    <scope>NUCLEOTIDE SEQUENCE [LARGE SCALE GENOMIC DNA]</scope>
    <source>
        <strain evidence="10">UPII9-5</strain>
    </source>
</reference>
<dbReference type="Proteomes" id="UP000008234">
    <property type="component" value="Chromosome"/>
</dbReference>
<keyword evidence="5 6" id="KW-0472">Membrane</keyword>
<comment type="similarity">
    <text evidence="2">Belongs to the DsbD family.</text>
</comment>
<dbReference type="eggNOG" id="COG0785">
    <property type="taxonomic scope" value="Bacteria"/>
</dbReference>
<accession>D3R354</accession>
<evidence type="ECO:0000256" key="6">
    <source>
        <dbReference type="SAM" id="Phobius"/>
    </source>
</evidence>
<evidence type="ECO:0000259" key="7">
    <source>
        <dbReference type="Pfam" id="PF02683"/>
    </source>
</evidence>
<dbReference type="EMBL" id="CP001850">
    <property type="protein sequence ID" value="ADC91502.1"/>
    <property type="molecule type" value="Genomic_DNA"/>
</dbReference>
<dbReference type="Pfam" id="PF02683">
    <property type="entry name" value="DsbD_TM"/>
    <property type="match status" value="1"/>
</dbReference>
<dbReference type="InterPro" id="IPR039447">
    <property type="entry name" value="UreH-like_TM_dom"/>
</dbReference>
<feature type="transmembrane region" description="Helical" evidence="6">
    <location>
        <begin position="175"/>
        <end position="198"/>
    </location>
</feature>
<evidence type="ECO:0000259" key="8">
    <source>
        <dbReference type="Pfam" id="PF13386"/>
    </source>
</evidence>
<evidence type="ECO:0000256" key="1">
    <source>
        <dbReference type="ARBA" id="ARBA00004141"/>
    </source>
</evidence>
<dbReference type="STRING" id="699246.HMPREF0868_1351"/>
<dbReference type="GO" id="GO:0017004">
    <property type="term" value="P:cytochrome complex assembly"/>
    <property type="evidence" value="ECO:0007669"/>
    <property type="project" value="InterPro"/>
</dbReference>
<dbReference type="Pfam" id="PF13386">
    <property type="entry name" value="DsbD_2"/>
    <property type="match status" value="1"/>
</dbReference>
<feature type="domain" description="Cytochrome C biogenesis protein transmembrane" evidence="7">
    <location>
        <begin position="4"/>
        <end position="99"/>
    </location>
</feature>
<feature type="transmembrane region" description="Helical" evidence="6">
    <location>
        <begin position="41"/>
        <end position="64"/>
    </location>
</feature>
<name>D3R354_MAGIU</name>
<comment type="subcellular location">
    <subcellularLocation>
        <location evidence="1">Membrane</location>
        <topology evidence="1">Multi-pass membrane protein</topology>
    </subcellularLocation>
</comment>
<feature type="transmembrane region" description="Helical" evidence="6">
    <location>
        <begin position="254"/>
        <end position="278"/>
    </location>
</feature>
<feature type="domain" description="Urease accessory protein UreH-like transmembrane" evidence="8">
    <location>
        <begin position="154"/>
        <end position="265"/>
    </location>
</feature>
<proteinExistence type="inferred from homology"/>
<feature type="transmembrane region" description="Helical" evidence="6">
    <location>
        <begin position="6"/>
        <end position="29"/>
    </location>
</feature>
<dbReference type="PANTHER" id="PTHR31272:SF4">
    <property type="entry name" value="CYTOCHROME C-TYPE BIOGENESIS PROTEIN HI_1454-RELATED"/>
    <property type="match status" value="1"/>
</dbReference>
<dbReference type="PANTHER" id="PTHR31272">
    <property type="entry name" value="CYTOCHROME C-TYPE BIOGENESIS PROTEIN HI_1454-RELATED"/>
    <property type="match status" value="1"/>
</dbReference>
<gene>
    <name evidence="9" type="ordered locus">HMPREF0868_1351</name>
</gene>
<evidence type="ECO:0000256" key="2">
    <source>
        <dbReference type="ARBA" id="ARBA00006143"/>
    </source>
</evidence>
<protein>
    <submittedName>
        <fullName evidence="9">Cytochrome C biogenesis protein transmembrane region</fullName>
    </submittedName>
</protein>
<organism evidence="9 10">
    <name type="scientific">Mageeibacillus indolicus (strain UPII9-5)</name>
    <name type="common">Clostridiales genomosp. BVAB3 (strain UPII9-5)</name>
    <dbReference type="NCBI Taxonomy" id="699246"/>
    <lineage>
        <taxon>Bacteria</taxon>
        <taxon>Bacillati</taxon>
        <taxon>Bacillota</taxon>
        <taxon>Clostridia</taxon>
        <taxon>Eubacteriales</taxon>
        <taxon>Oscillospiraceae</taxon>
        <taxon>Mageeibacillus</taxon>
    </lineage>
</organism>
<dbReference type="HOGENOM" id="CLU_053225_2_0_9"/>
<dbReference type="InterPro" id="IPR051790">
    <property type="entry name" value="Cytochrome_c-biogenesis_DsbD"/>
</dbReference>
<dbReference type="AlphaFoldDB" id="D3R354"/>
<dbReference type="RefSeq" id="WP_012993004.1">
    <property type="nucleotide sequence ID" value="NC_013895.2"/>
</dbReference>
<evidence type="ECO:0000313" key="10">
    <source>
        <dbReference type="Proteomes" id="UP000008234"/>
    </source>
</evidence>
<keyword evidence="3 6" id="KW-0812">Transmembrane</keyword>
<feature type="transmembrane region" description="Helical" evidence="6">
    <location>
        <begin position="210"/>
        <end position="234"/>
    </location>
</feature>
<keyword evidence="4 6" id="KW-1133">Transmembrane helix</keyword>
<dbReference type="OrthoDB" id="9809733at2"/>
<dbReference type="GO" id="GO:0016020">
    <property type="term" value="C:membrane"/>
    <property type="evidence" value="ECO:0007669"/>
    <property type="project" value="UniProtKB-SubCell"/>
</dbReference>
<feature type="transmembrane region" description="Helical" evidence="6">
    <location>
        <begin position="76"/>
        <end position="93"/>
    </location>
</feature>
<dbReference type="InterPro" id="IPR003834">
    <property type="entry name" value="Cyt_c_assmbl_TM_dom"/>
</dbReference>
<keyword evidence="10" id="KW-1185">Reference proteome</keyword>
<dbReference type="KEGG" id="clo:HMPREF0868_1351"/>
<evidence type="ECO:0000313" key="9">
    <source>
        <dbReference type="EMBL" id="ADC91502.1"/>
    </source>
</evidence>